<dbReference type="EMBL" id="LBUP01000001">
    <property type="protein sequence ID" value="KKQ67499.1"/>
    <property type="molecule type" value="Genomic_DNA"/>
</dbReference>
<dbReference type="PANTHER" id="PTHR21139">
    <property type="entry name" value="TRIOSEPHOSPHATE ISOMERASE"/>
    <property type="match status" value="1"/>
</dbReference>
<evidence type="ECO:0000313" key="4">
    <source>
        <dbReference type="EMBL" id="KKQ67499.1"/>
    </source>
</evidence>
<name>A0A0G0M1D9_9BACT</name>
<sequence>MEKPFLFVANFKSRQPIEKAIEWVEIVGPKLSSKSHTKVVVCPSFSSLEGVKKVTLVNNFPIAVGCQDVSAFPSGAYTGEEAAENLKTFVEFSIIGHSERRQNNGETYQVLKEKVIRAKDQNIEVIFCVQGEDTQIPDGVKIAAYEPVFAIGTGNPDTPENANNIAKTLKKKYGETLQVLYGGSVNSQNVKSFYKQEAINGVLIGSASLDAEEFVRIVQNCN</sequence>
<comment type="pathway">
    <text evidence="3">Carbohydrate biosynthesis; gluconeogenesis.</text>
</comment>
<dbReference type="GO" id="GO:0019563">
    <property type="term" value="P:glycerol catabolic process"/>
    <property type="evidence" value="ECO:0007669"/>
    <property type="project" value="TreeGrafter"/>
</dbReference>
<dbReference type="PROSITE" id="PS51440">
    <property type="entry name" value="TIM_2"/>
    <property type="match status" value="1"/>
</dbReference>
<accession>A0A0G0M1D9</accession>
<dbReference type="Proteomes" id="UP000034235">
    <property type="component" value="Unassembled WGS sequence"/>
</dbReference>
<organism evidence="4 5">
    <name type="scientific">Candidatus Daviesbacteria bacterium GW2011_GWA2_38_24</name>
    <dbReference type="NCBI Taxonomy" id="1618422"/>
    <lineage>
        <taxon>Bacteria</taxon>
        <taxon>Candidatus Daviesiibacteriota</taxon>
    </lineage>
</organism>
<evidence type="ECO:0000313" key="5">
    <source>
        <dbReference type="Proteomes" id="UP000034235"/>
    </source>
</evidence>
<keyword evidence="3" id="KW-0324">Glycolysis</keyword>
<comment type="subunit">
    <text evidence="3">Homodimer.</text>
</comment>
<evidence type="ECO:0000256" key="3">
    <source>
        <dbReference type="RuleBase" id="RU363013"/>
    </source>
</evidence>
<dbReference type="GO" id="GO:0046166">
    <property type="term" value="P:glyceraldehyde-3-phosphate biosynthetic process"/>
    <property type="evidence" value="ECO:0007669"/>
    <property type="project" value="TreeGrafter"/>
</dbReference>
<dbReference type="Gene3D" id="3.20.20.70">
    <property type="entry name" value="Aldolase class I"/>
    <property type="match status" value="2"/>
</dbReference>
<dbReference type="EC" id="5.3.1.1" evidence="3"/>
<dbReference type="GO" id="GO:0005829">
    <property type="term" value="C:cytosol"/>
    <property type="evidence" value="ECO:0007669"/>
    <property type="project" value="TreeGrafter"/>
</dbReference>
<dbReference type="UniPathway" id="UPA00138"/>
<dbReference type="PANTHER" id="PTHR21139:SF42">
    <property type="entry name" value="TRIOSEPHOSPHATE ISOMERASE"/>
    <property type="match status" value="1"/>
</dbReference>
<gene>
    <name evidence="4" type="ORF">US86_C0001G0426</name>
</gene>
<comment type="caution">
    <text evidence="4">The sequence shown here is derived from an EMBL/GenBank/DDBJ whole genome shotgun (WGS) entry which is preliminary data.</text>
</comment>
<proteinExistence type="inferred from homology"/>
<dbReference type="SUPFAM" id="SSF51351">
    <property type="entry name" value="Triosephosphate isomerase (TIM)"/>
    <property type="match status" value="1"/>
</dbReference>
<keyword evidence="3" id="KW-0312">Gluconeogenesis</keyword>
<comment type="catalytic activity">
    <reaction evidence="3">
        <text>D-glyceraldehyde 3-phosphate = dihydroxyacetone phosphate</text>
        <dbReference type="Rhea" id="RHEA:18585"/>
        <dbReference type="ChEBI" id="CHEBI:57642"/>
        <dbReference type="ChEBI" id="CHEBI:59776"/>
        <dbReference type="EC" id="5.3.1.1"/>
    </reaction>
</comment>
<keyword evidence="3" id="KW-0963">Cytoplasm</keyword>
<dbReference type="InterPro" id="IPR035990">
    <property type="entry name" value="TIM_sf"/>
</dbReference>
<evidence type="ECO:0000256" key="2">
    <source>
        <dbReference type="ARBA" id="ARBA00023235"/>
    </source>
</evidence>
<dbReference type="CDD" id="cd00311">
    <property type="entry name" value="TIM"/>
    <property type="match status" value="1"/>
</dbReference>
<dbReference type="Pfam" id="PF00121">
    <property type="entry name" value="TIM"/>
    <property type="match status" value="2"/>
</dbReference>
<dbReference type="UniPathway" id="UPA00109">
    <property type="reaction ID" value="UER00189"/>
</dbReference>
<dbReference type="GO" id="GO:0006096">
    <property type="term" value="P:glycolytic process"/>
    <property type="evidence" value="ECO:0007669"/>
    <property type="project" value="UniProtKB-UniPathway"/>
</dbReference>
<dbReference type="GO" id="GO:0004807">
    <property type="term" value="F:triose-phosphate isomerase activity"/>
    <property type="evidence" value="ECO:0007669"/>
    <property type="project" value="UniProtKB-EC"/>
</dbReference>
<dbReference type="AlphaFoldDB" id="A0A0G0M1D9"/>
<dbReference type="GO" id="GO:0006094">
    <property type="term" value="P:gluconeogenesis"/>
    <property type="evidence" value="ECO:0007669"/>
    <property type="project" value="UniProtKB-UniPathway"/>
</dbReference>
<dbReference type="PATRIC" id="fig|1618422.5.peg.433"/>
<protein>
    <recommendedName>
        <fullName evidence="3">Triosephosphate isomerase</fullName>
        <ecNumber evidence="3">5.3.1.1</ecNumber>
    </recommendedName>
</protein>
<comment type="pathway">
    <text evidence="3">Carbohydrate degradation; glycolysis; D-glyceraldehyde 3-phosphate from glycerone phosphate: step 1/1.</text>
</comment>
<dbReference type="InterPro" id="IPR000652">
    <property type="entry name" value="Triosephosphate_isomerase"/>
</dbReference>
<comment type="subcellular location">
    <subcellularLocation>
        <location evidence="3">Cytoplasm</location>
    </subcellularLocation>
</comment>
<keyword evidence="2 3" id="KW-0413">Isomerase</keyword>
<dbReference type="InterPro" id="IPR013785">
    <property type="entry name" value="Aldolase_TIM"/>
</dbReference>
<comment type="similarity">
    <text evidence="1 3">Belongs to the triosephosphate isomerase family.</text>
</comment>
<evidence type="ECO:0000256" key="1">
    <source>
        <dbReference type="ARBA" id="ARBA00007422"/>
    </source>
</evidence>
<reference evidence="4 5" key="1">
    <citation type="journal article" date="2015" name="Nature">
        <title>rRNA introns, odd ribosomes, and small enigmatic genomes across a large radiation of phyla.</title>
        <authorList>
            <person name="Brown C.T."/>
            <person name="Hug L.A."/>
            <person name="Thomas B.C."/>
            <person name="Sharon I."/>
            <person name="Castelle C.J."/>
            <person name="Singh A."/>
            <person name="Wilkins M.J."/>
            <person name="Williams K.H."/>
            <person name="Banfield J.F."/>
        </authorList>
    </citation>
    <scope>NUCLEOTIDE SEQUENCE [LARGE SCALE GENOMIC DNA]</scope>
</reference>